<comment type="caution">
    <text evidence="2">The sequence shown here is derived from an EMBL/GenBank/DDBJ whole genome shotgun (WGS) entry which is preliminary data.</text>
</comment>
<feature type="non-terminal residue" evidence="2">
    <location>
        <position position="1"/>
    </location>
</feature>
<gene>
    <name evidence="2" type="ORF">CR513_30931</name>
</gene>
<evidence type="ECO:0000313" key="3">
    <source>
        <dbReference type="Proteomes" id="UP000257109"/>
    </source>
</evidence>
<feature type="compositionally biased region" description="Basic and acidic residues" evidence="1">
    <location>
        <begin position="60"/>
        <end position="71"/>
    </location>
</feature>
<keyword evidence="3" id="KW-1185">Reference proteome</keyword>
<organism evidence="2 3">
    <name type="scientific">Mucuna pruriens</name>
    <name type="common">Velvet bean</name>
    <name type="synonym">Dolichos pruriens</name>
    <dbReference type="NCBI Taxonomy" id="157652"/>
    <lineage>
        <taxon>Eukaryota</taxon>
        <taxon>Viridiplantae</taxon>
        <taxon>Streptophyta</taxon>
        <taxon>Embryophyta</taxon>
        <taxon>Tracheophyta</taxon>
        <taxon>Spermatophyta</taxon>
        <taxon>Magnoliopsida</taxon>
        <taxon>eudicotyledons</taxon>
        <taxon>Gunneridae</taxon>
        <taxon>Pentapetalae</taxon>
        <taxon>rosids</taxon>
        <taxon>fabids</taxon>
        <taxon>Fabales</taxon>
        <taxon>Fabaceae</taxon>
        <taxon>Papilionoideae</taxon>
        <taxon>50 kb inversion clade</taxon>
        <taxon>NPAAA clade</taxon>
        <taxon>indigoferoid/millettioid clade</taxon>
        <taxon>Phaseoleae</taxon>
        <taxon>Mucuna</taxon>
    </lineage>
</organism>
<name>A0A371GAM5_MUCPR</name>
<protein>
    <submittedName>
        <fullName evidence="2">Uncharacterized protein</fullName>
    </submittedName>
</protein>
<evidence type="ECO:0000256" key="1">
    <source>
        <dbReference type="SAM" id="MobiDB-lite"/>
    </source>
</evidence>
<evidence type="ECO:0000313" key="2">
    <source>
        <dbReference type="EMBL" id="RDX87576.1"/>
    </source>
</evidence>
<dbReference type="OrthoDB" id="1750742at2759"/>
<dbReference type="EMBL" id="QJKJ01006187">
    <property type="protein sequence ID" value="RDX87576.1"/>
    <property type="molecule type" value="Genomic_DNA"/>
</dbReference>
<feature type="region of interest" description="Disordered" evidence="1">
    <location>
        <begin position="1"/>
        <end position="92"/>
    </location>
</feature>
<accession>A0A371GAM5</accession>
<reference evidence="2" key="1">
    <citation type="submission" date="2018-05" db="EMBL/GenBank/DDBJ databases">
        <title>Draft genome of Mucuna pruriens seed.</title>
        <authorList>
            <person name="Nnadi N.E."/>
            <person name="Vos R."/>
            <person name="Hasami M.H."/>
            <person name="Devisetty U.K."/>
            <person name="Aguiy J.C."/>
        </authorList>
    </citation>
    <scope>NUCLEOTIDE SEQUENCE [LARGE SCALE GENOMIC DNA]</scope>
    <source>
        <strain evidence="2">JCA_2017</strain>
    </source>
</reference>
<proteinExistence type="predicted"/>
<sequence length="104" mass="11816">MEHPTDMCPTLQETKLDHPESVGSIGGYQYEKQPYANRPFEGQQFELPPHRPSPNQGPPESREHLPKEHLSPIKAESIQAQADFSGENHSDKNAEMIMLKLRNL</sequence>
<dbReference type="AlphaFoldDB" id="A0A371GAM5"/>
<dbReference type="Proteomes" id="UP000257109">
    <property type="component" value="Unassembled WGS sequence"/>
</dbReference>